<accession>A0AA48WH48</accession>
<dbReference type="InterPro" id="IPR043146">
    <property type="entry name" value="Penicillin_amidase_N_B-knob"/>
</dbReference>
<name>A0AA48WH48_9BURK</name>
<dbReference type="Gene3D" id="3.60.20.10">
    <property type="entry name" value="Glutamine Phosphoribosylpyrophosphate, subunit 1, domain 1"/>
    <property type="match status" value="1"/>
</dbReference>
<dbReference type="PANTHER" id="PTHR34218:SF3">
    <property type="entry name" value="ACYL-HOMOSERINE LACTONE ACYLASE PVDQ"/>
    <property type="match status" value="1"/>
</dbReference>
<dbReference type="InterPro" id="IPR023343">
    <property type="entry name" value="Penicillin_amidase_dom1"/>
</dbReference>
<evidence type="ECO:0000313" key="5">
    <source>
        <dbReference type="EMBL" id="QPI51085.1"/>
    </source>
</evidence>
<dbReference type="InterPro" id="IPR043147">
    <property type="entry name" value="Penicillin_amidase_A-knob"/>
</dbReference>
<protein>
    <submittedName>
        <fullName evidence="5">Penicillin acylase family protein</fullName>
    </submittedName>
</protein>
<dbReference type="Gene3D" id="1.10.1400.10">
    <property type="match status" value="1"/>
</dbReference>
<comment type="similarity">
    <text evidence="1">Belongs to the peptidase S45 family.</text>
</comment>
<dbReference type="Pfam" id="PF01804">
    <property type="entry name" value="Penicil_amidase"/>
    <property type="match status" value="1"/>
</dbReference>
<dbReference type="PROSITE" id="PS51257">
    <property type="entry name" value="PROKAR_LIPOPROTEIN"/>
    <property type="match status" value="1"/>
</dbReference>
<evidence type="ECO:0000256" key="2">
    <source>
        <dbReference type="ARBA" id="ARBA00022729"/>
    </source>
</evidence>
<evidence type="ECO:0000256" key="1">
    <source>
        <dbReference type="ARBA" id="ARBA00006586"/>
    </source>
</evidence>
<dbReference type="Proteomes" id="UP000662888">
    <property type="component" value="Chromosome"/>
</dbReference>
<dbReference type="RefSeq" id="WP_206090722.1">
    <property type="nucleotide sequence ID" value="NZ_CP065053.1"/>
</dbReference>
<dbReference type="EMBL" id="CP065053">
    <property type="protein sequence ID" value="QPI51085.1"/>
    <property type="molecule type" value="Genomic_DNA"/>
</dbReference>
<keyword evidence="6" id="KW-1185">Reference proteome</keyword>
<keyword evidence="2" id="KW-0732">Signal</keyword>
<dbReference type="Gene3D" id="1.10.439.10">
    <property type="entry name" value="Penicillin Amidohydrolase, domain 1"/>
    <property type="match status" value="1"/>
</dbReference>
<dbReference type="PANTHER" id="PTHR34218">
    <property type="entry name" value="PEPTIDASE S45 PENICILLIN AMIDASE"/>
    <property type="match status" value="1"/>
</dbReference>
<proteinExistence type="inferred from homology"/>
<dbReference type="InterPro" id="IPR029055">
    <property type="entry name" value="Ntn_hydrolases_N"/>
</dbReference>
<keyword evidence="4" id="KW-0865">Zymogen</keyword>
<evidence type="ECO:0000313" key="6">
    <source>
        <dbReference type="Proteomes" id="UP000662888"/>
    </source>
</evidence>
<dbReference type="SUPFAM" id="SSF56235">
    <property type="entry name" value="N-terminal nucleophile aminohydrolases (Ntn hydrolases)"/>
    <property type="match status" value="1"/>
</dbReference>
<gene>
    <name evidence="5" type="ORF">IV454_05975</name>
</gene>
<keyword evidence="3" id="KW-0378">Hydrolase</keyword>
<dbReference type="InterPro" id="IPR002692">
    <property type="entry name" value="S45"/>
</dbReference>
<organism evidence="5 6">
    <name type="scientific">Massilia antarctica</name>
    <dbReference type="NCBI Taxonomy" id="2765360"/>
    <lineage>
        <taxon>Bacteria</taxon>
        <taxon>Pseudomonadati</taxon>
        <taxon>Pseudomonadota</taxon>
        <taxon>Betaproteobacteria</taxon>
        <taxon>Burkholderiales</taxon>
        <taxon>Oxalobacteraceae</taxon>
        <taxon>Telluria group</taxon>
        <taxon>Massilia</taxon>
    </lineage>
</organism>
<evidence type="ECO:0000256" key="3">
    <source>
        <dbReference type="ARBA" id="ARBA00022801"/>
    </source>
</evidence>
<dbReference type="Gene3D" id="2.30.120.10">
    <property type="match status" value="1"/>
</dbReference>
<evidence type="ECO:0000256" key="4">
    <source>
        <dbReference type="ARBA" id="ARBA00023145"/>
    </source>
</evidence>
<sequence>MRRAFSDLVRQNRKVWPALAACLAGLAMGGCGRGDQAPESRTVVRSQFRAELARTSHGIAHVRASDFRGIGYGLAFAYAQDNVCMFADTILTVRGERARFFGADKSATPARNGEYGADSDFMKLNNEDSDFFFKGYLDAEQLKAGYAAGSQEARDLLTGYAAGYNRYLKEYAGRYPAACNKAPWVRPITYDDMMLVLAEKALHASGQVFAREIVDGARDSAARDSAVAPADKPEVIGVSDIGFLERRLERLTREQLGSNGLALGKEVTASGRGILLGNPHYPWTSTDRFYQAHLTIPGRYDAMGAILGGIPMIVIGFNKDVAWTHTVTRAVHFTTFRLALDTRDPSGTTYLYDGSPVKMSSKTVSVDSLRPDGSMGRRSKTFYFTKQGAVLVKPDAGITWSSNVVHVLGDANRHNTRLIEQWIGIGSAKNVGEIKASLDRIVGPPWVNTMAADRDGNVLYADASVVPDVGAEMFASDCFVLPQLLMFDGSRRACAWGEDPRAPAGVFSPAQAPWMTRTDYVGNSNDSYWLTTPRALLTGPAPFGYSPLYGQTGVAQMLRTRIGFRQLEDALAHNGRLGMGDVQELAFANRVYAAELMLPEFLPLCGASVDAIVAQACRVLSAWDRHADLDSRGAVLFREFWNRASLIPDKWAVPLDPADPVNTPRGLAPAAGPAMLAALKVAAQQMYALSVPLDGRLADYQSDTRNGIRVPLHGAIGDIDGSYNSIHLETPLQADGYHQVVWGTSYVQTVTFDEAGPVAHAMLLYGQSVDPASPYHVDQLPLYSQKIWPLLPFTPGRMRADPRYSVTTLSE</sequence>
<reference evidence="5 6" key="1">
    <citation type="submission" date="2020-11" db="EMBL/GenBank/DDBJ databases">
        <authorList>
            <person name="Sun Q."/>
        </authorList>
    </citation>
    <scope>NUCLEOTIDE SEQUENCE [LARGE SCALE GENOMIC DNA]</scope>
    <source>
        <strain evidence="5 6">P8398</strain>
    </source>
</reference>